<evidence type="ECO:0000256" key="1">
    <source>
        <dbReference type="ARBA" id="ARBA00008876"/>
    </source>
</evidence>
<dbReference type="Gene3D" id="3.20.130.10">
    <property type="entry name" value="Fe-S hydro-lyase, tartrate dehydratase beta-type, catalytic domain"/>
    <property type="match status" value="1"/>
</dbReference>
<gene>
    <name evidence="4" type="ORF">TheveDRAFT_1493</name>
</gene>
<dbReference type="GO" id="GO:0016836">
    <property type="term" value="F:hydro-lyase activity"/>
    <property type="evidence" value="ECO:0007669"/>
    <property type="project" value="InterPro"/>
</dbReference>
<proteinExistence type="inferred from homology"/>
<dbReference type="AlphaFoldDB" id="H0UPI0"/>
<dbReference type="NCBIfam" id="TIGR00723">
    <property type="entry name" value="ttdB_fumA_fumB"/>
    <property type="match status" value="1"/>
</dbReference>
<feature type="domain" description="Fe-S hydro-lyase tartrate dehydratase beta-type catalytic" evidence="3">
    <location>
        <begin position="9"/>
        <end position="173"/>
    </location>
</feature>
<organism evidence="4 5">
    <name type="scientific">Thermanaerovibrio velox DSM 12556</name>
    <dbReference type="NCBI Taxonomy" id="926567"/>
    <lineage>
        <taxon>Bacteria</taxon>
        <taxon>Thermotogati</taxon>
        <taxon>Synergistota</taxon>
        <taxon>Synergistia</taxon>
        <taxon>Synergistales</taxon>
        <taxon>Synergistaceae</taxon>
        <taxon>Thermanaerovibrio</taxon>
    </lineage>
</organism>
<dbReference type="Pfam" id="PF05683">
    <property type="entry name" value="Fumerase_C"/>
    <property type="match status" value="1"/>
</dbReference>
<dbReference type="Proteomes" id="UP000005730">
    <property type="component" value="Chromosome"/>
</dbReference>
<evidence type="ECO:0000313" key="4">
    <source>
        <dbReference type="EMBL" id="EHM10611.1"/>
    </source>
</evidence>
<dbReference type="PANTHER" id="PTHR43351:SF2">
    <property type="entry name" value="L(+)-TARTRATE DEHYDRATASE SUBUNIT BETA-RELATED"/>
    <property type="match status" value="1"/>
</dbReference>
<evidence type="ECO:0000313" key="5">
    <source>
        <dbReference type="Proteomes" id="UP000005730"/>
    </source>
</evidence>
<keyword evidence="2 4" id="KW-0456">Lyase</keyword>
<evidence type="ECO:0000259" key="3">
    <source>
        <dbReference type="Pfam" id="PF05683"/>
    </source>
</evidence>
<dbReference type="eggNOG" id="COG1838">
    <property type="taxonomic scope" value="Bacteria"/>
</dbReference>
<accession>H0UPI0</accession>
<dbReference type="OrthoDB" id="9798978at2"/>
<dbReference type="InterPro" id="IPR004647">
    <property type="entry name" value="Fe-S_hydro-lyase_TtdB-typ_cat"/>
</dbReference>
<dbReference type="STRING" id="926567.TheveDRAFT_1493"/>
<dbReference type="EMBL" id="CM001377">
    <property type="protein sequence ID" value="EHM10611.1"/>
    <property type="molecule type" value="Genomic_DNA"/>
</dbReference>
<sequence>MEMQISTPLDQSVRDLVAGQRVLLSGVVYVARDQAHRRIFEDLDAGRMPFPLEGQVIYYAGPSPTPPGRVIGSMGPTTSGRMDPFTVRLLQMGLKGMIGKGRRSREVLDAMVSFGAVYLGATGGAAALLSRSVVSSEVIAYPELGPEAVLRIEVLRMPLVVIADSKGNDLYDSGPREARAMVAGLGG</sequence>
<name>H0UPI0_9BACT</name>
<dbReference type="PANTHER" id="PTHR43351">
    <property type="entry name" value="L(+)-TARTRATE DEHYDRATASE SUBUNIT BETA"/>
    <property type="match status" value="1"/>
</dbReference>
<keyword evidence="5" id="KW-1185">Reference proteome</keyword>
<dbReference type="HOGENOM" id="CLU_098588_2_0_0"/>
<evidence type="ECO:0000256" key="2">
    <source>
        <dbReference type="ARBA" id="ARBA00023239"/>
    </source>
</evidence>
<dbReference type="InterPro" id="IPR036660">
    <property type="entry name" value="Fe-S_hydroAse_TtdB_cat_sf"/>
</dbReference>
<dbReference type="SUPFAM" id="SSF117457">
    <property type="entry name" value="FumA C-terminal domain-like"/>
    <property type="match status" value="1"/>
</dbReference>
<comment type="similarity">
    <text evidence="1">Belongs to the class-I fumarase family.</text>
</comment>
<protein>
    <submittedName>
        <fullName evidence="4">Hydro-lyase family enzyme, Fe-S type, tartrate/fumarate subfamily</fullName>
    </submittedName>
</protein>
<reference evidence="4 5" key="1">
    <citation type="submission" date="2011-10" db="EMBL/GenBank/DDBJ databases">
        <title>The Noncontiguous Finished genome of Thermanaerovibrio velox DSM 12556.</title>
        <authorList>
            <consortium name="US DOE Joint Genome Institute (JGI-PGF)"/>
            <person name="Lucas S."/>
            <person name="Copeland A."/>
            <person name="Lapidus A."/>
            <person name="Glavina del Rio T."/>
            <person name="Dalin E."/>
            <person name="Tice H."/>
            <person name="Bruce D."/>
            <person name="Goodwin L."/>
            <person name="Pitluck S."/>
            <person name="Peters L."/>
            <person name="Mikhailova N."/>
            <person name="Teshima H."/>
            <person name="Kyrpides N."/>
            <person name="Mavromatis K."/>
            <person name="Ivanova N."/>
            <person name="Markowitz V."/>
            <person name="Cheng J.-F."/>
            <person name="Hugenholtz P."/>
            <person name="Woyke T."/>
            <person name="Wu D."/>
            <person name="Spring S."/>
            <person name="Brambilla E.-M."/>
            <person name="Klenk H.-P."/>
            <person name="Eisen J.A."/>
        </authorList>
    </citation>
    <scope>NUCLEOTIDE SEQUENCE [LARGE SCALE GENOMIC DNA]</scope>
    <source>
        <strain evidence="4 5">DSM 12556</strain>
    </source>
</reference>